<sequence>MICVTLSSEQSTAVLKMLSEQSTAVLKRDFCLGDKMTSYTSMQSVDKMTSYTSMLSVDKMTSYTSSSVSREKCKEAHVTGMKFQLYNK</sequence>
<dbReference type="Proteomes" id="UP001233172">
    <property type="component" value="Unassembled WGS sequence"/>
</dbReference>
<dbReference type="AlphaFoldDB" id="A0AAD8F3V8"/>
<evidence type="ECO:0000313" key="1">
    <source>
        <dbReference type="EMBL" id="KAK0049114.1"/>
    </source>
</evidence>
<protein>
    <submittedName>
        <fullName evidence="1">Uncharacterized protein</fullName>
    </submittedName>
</protein>
<keyword evidence="2" id="KW-1185">Reference proteome</keyword>
<proteinExistence type="predicted"/>
<reference evidence="1" key="1">
    <citation type="journal article" date="2023" name="PLoS Negl. Trop. Dis.">
        <title>A genome sequence for Biomphalaria pfeifferi, the major vector snail for the human-infecting parasite Schistosoma mansoni.</title>
        <authorList>
            <person name="Bu L."/>
            <person name="Lu L."/>
            <person name="Laidemitt M.R."/>
            <person name="Zhang S.M."/>
            <person name="Mutuku M."/>
            <person name="Mkoji G."/>
            <person name="Steinauer M."/>
            <person name="Loker E.S."/>
        </authorList>
    </citation>
    <scope>NUCLEOTIDE SEQUENCE</scope>
    <source>
        <strain evidence="1">KasaAsao</strain>
    </source>
</reference>
<organism evidence="1 2">
    <name type="scientific">Biomphalaria pfeifferi</name>
    <name type="common">Bloodfluke planorb</name>
    <name type="synonym">Freshwater snail</name>
    <dbReference type="NCBI Taxonomy" id="112525"/>
    <lineage>
        <taxon>Eukaryota</taxon>
        <taxon>Metazoa</taxon>
        <taxon>Spiralia</taxon>
        <taxon>Lophotrochozoa</taxon>
        <taxon>Mollusca</taxon>
        <taxon>Gastropoda</taxon>
        <taxon>Heterobranchia</taxon>
        <taxon>Euthyneura</taxon>
        <taxon>Panpulmonata</taxon>
        <taxon>Hygrophila</taxon>
        <taxon>Lymnaeoidea</taxon>
        <taxon>Planorbidae</taxon>
        <taxon>Biomphalaria</taxon>
    </lineage>
</organism>
<gene>
    <name evidence="1" type="ORF">Bpfe_021393</name>
</gene>
<reference evidence="1" key="2">
    <citation type="submission" date="2023-04" db="EMBL/GenBank/DDBJ databases">
        <authorList>
            <person name="Bu L."/>
            <person name="Lu L."/>
            <person name="Laidemitt M.R."/>
            <person name="Zhang S.M."/>
            <person name="Mutuku M."/>
            <person name="Mkoji G."/>
            <person name="Steinauer M."/>
            <person name="Loker E.S."/>
        </authorList>
    </citation>
    <scope>NUCLEOTIDE SEQUENCE</scope>
    <source>
        <strain evidence="1">KasaAsao</strain>
        <tissue evidence="1">Whole Snail</tissue>
    </source>
</reference>
<comment type="caution">
    <text evidence="1">The sequence shown here is derived from an EMBL/GenBank/DDBJ whole genome shotgun (WGS) entry which is preliminary data.</text>
</comment>
<name>A0AAD8F3V8_BIOPF</name>
<evidence type="ECO:0000313" key="2">
    <source>
        <dbReference type="Proteomes" id="UP001233172"/>
    </source>
</evidence>
<dbReference type="EMBL" id="JASAOG010000129">
    <property type="protein sequence ID" value="KAK0049114.1"/>
    <property type="molecule type" value="Genomic_DNA"/>
</dbReference>
<accession>A0AAD8F3V8</accession>